<dbReference type="RefSeq" id="WP_098269511.1">
    <property type="nucleotide sequence ID" value="NZ_NTZF01000035.1"/>
</dbReference>
<dbReference type="InterPro" id="IPR035897">
    <property type="entry name" value="Toll_tir_struct_dom_sf"/>
</dbReference>
<protein>
    <recommendedName>
        <fullName evidence="1">SEFIR domain-containing protein</fullName>
    </recommendedName>
</protein>
<dbReference type="SUPFAM" id="SSF52200">
    <property type="entry name" value="Toll/Interleukin receptor TIR domain"/>
    <property type="match status" value="1"/>
</dbReference>
<reference evidence="2 3" key="1">
    <citation type="submission" date="2017-09" db="EMBL/GenBank/DDBJ databases">
        <title>Large-scale bioinformatics analysis of Bacillus genomes uncovers conserved roles of natural products in bacterial physiology.</title>
        <authorList>
            <consortium name="Agbiome Team Llc"/>
            <person name="Bleich R.M."/>
            <person name="Grubbs K.J."/>
            <person name="Santa Maria K.C."/>
            <person name="Allen S.E."/>
            <person name="Farag S."/>
            <person name="Shank E.A."/>
            <person name="Bowers A."/>
        </authorList>
    </citation>
    <scope>NUCLEOTIDE SEQUENCE [LARGE SCALE GENOMIC DNA]</scope>
    <source>
        <strain evidence="2 3">AFS002368</strain>
    </source>
</reference>
<dbReference type="PROSITE" id="PS51534">
    <property type="entry name" value="SEFIR"/>
    <property type="match status" value="1"/>
</dbReference>
<evidence type="ECO:0000313" key="2">
    <source>
        <dbReference type="EMBL" id="PES90471.1"/>
    </source>
</evidence>
<evidence type="ECO:0000313" key="3">
    <source>
        <dbReference type="Proteomes" id="UP000220900"/>
    </source>
</evidence>
<dbReference type="GO" id="GO:0007165">
    <property type="term" value="P:signal transduction"/>
    <property type="evidence" value="ECO:0007669"/>
    <property type="project" value="InterPro"/>
</dbReference>
<dbReference type="Proteomes" id="UP000220900">
    <property type="component" value="Unassembled WGS sequence"/>
</dbReference>
<evidence type="ECO:0000259" key="1">
    <source>
        <dbReference type="PROSITE" id="PS51534"/>
    </source>
</evidence>
<sequence length="327" mass="37915">MSVERKKAFISYSWDNPQHEQWVFDLNNSLRNKGVICTIDKVITQQATTNLNTMMIQNMKNNDYIIIVLTENYAQKADSLQGGVGFETTLSLPILQENPKKLIFILRHKESFSNAFPFHLKGYYAIDFSDDTQFEDKFEELLHRIYQVPLYEEAPLGDIPNLQPRKTILKESQPSIDFSYVSLSSLNTVTDLDKEMFLFKNYKEINNQLEKLLQHVNAQDPNIKYTQDVINDKKHIYKIYVHGTLKTGVKIWLGSSFGGSSNINFSFGHHLEPFNDNTMNGMLSCEVNNNNEITLKGLIGLHNQNQPMQPDHIIKQIWENHLLHYIK</sequence>
<feature type="domain" description="SEFIR" evidence="1">
    <location>
        <begin position="5"/>
        <end position="137"/>
    </location>
</feature>
<name>A0A2A8LHQ5_BACCE</name>
<dbReference type="InterPro" id="IPR013568">
    <property type="entry name" value="SEFIR_dom"/>
</dbReference>
<dbReference type="AlphaFoldDB" id="A0A2A8LHQ5"/>
<dbReference type="Pfam" id="PF13676">
    <property type="entry name" value="TIR_2"/>
    <property type="match status" value="1"/>
</dbReference>
<organism evidence="2 3">
    <name type="scientific">Bacillus cereus</name>
    <dbReference type="NCBI Taxonomy" id="1396"/>
    <lineage>
        <taxon>Bacteria</taxon>
        <taxon>Bacillati</taxon>
        <taxon>Bacillota</taxon>
        <taxon>Bacilli</taxon>
        <taxon>Bacillales</taxon>
        <taxon>Bacillaceae</taxon>
        <taxon>Bacillus</taxon>
        <taxon>Bacillus cereus group</taxon>
    </lineage>
</organism>
<gene>
    <name evidence="2" type="ORF">CN491_24280</name>
</gene>
<accession>A0A2A8LHQ5</accession>
<comment type="caution">
    <text evidence="2">The sequence shown here is derived from an EMBL/GenBank/DDBJ whole genome shotgun (WGS) entry which is preliminary data.</text>
</comment>
<dbReference type="EMBL" id="NTZF01000035">
    <property type="protein sequence ID" value="PES90471.1"/>
    <property type="molecule type" value="Genomic_DNA"/>
</dbReference>
<dbReference type="InterPro" id="IPR000157">
    <property type="entry name" value="TIR_dom"/>
</dbReference>
<dbReference type="Gene3D" id="3.40.50.10140">
    <property type="entry name" value="Toll/interleukin-1 receptor homology (TIR) domain"/>
    <property type="match status" value="1"/>
</dbReference>
<proteinExistence type="predicted"/>